<evidence type="ECO:0000256" key="6">
    <source>
        <dbReference type="ARBA" id="ARBA00022679"/>
    </source>
</evidence>
<dbReference type="InterPro" id="IPR000477">
    <property type="entry name" value="RT_dom"/>
</dbReference>
<name>F2Z609_YARLL</name>
<feature type="region of interest" description="Disordered" evidence="17">
    <location>
        <begin position="408"/>
        <end position="430"/>
    </location>
</feature>
<keyword evidence="7" id="KW-0548">Nucleotidyltransferase</keyword>
<reference evidence="20" key="1">
    <citation type="submission" date="2003-07" db="EMBL/GenBank/DDBJ databases">
        <title>Seqence analysis of the 78189 bp contained in the BAC C6-G9 of Yarrowia lipolytica.</title>
        <authorList>
            <person name="Dominguez A."/>
            <person name="Sanchez M."/>
            <person name="Sorais F."/>
            <person name="Ferminan E."/>
            <person name="Gaillardin C."/>
        </authorList>
    </citation>
    <scope>NUCLEOTIDE SEQUENCE</scope>
</reference>
<dbReference type="GO" id="GO:0003723">
    <property type="term" value="F:RNA binding"/>
    <property type="evidence" value="ECO:0007669"/>
    <property type="project" value="UniProtKB-KW"/>
</dbReference>
<dbReference type="Gene3D" id="1.10.340.70">
    <property type="match status" value="1"/>
</dbReference>
<feature type="compositionally biased region" description="Polar residues" evidence="17">
    <location>
        <begin position="1330"/>
        <end position="1341"/>
    </location>
</feature>
<comment type="function">
    <text evidence="16">Integrase (IN) targets the VLP to the nucleus, where a subparticle preintegration complex (PIC) containing at least integrase and the newly synthesized dsDNA copy of the retrotransposon must transit the nuclear membrane. Once in the nucleus, integrase performs the integration of the dsDNA into the host genome.</text>
</comment>
<dbReference type="CDD" id="cd09274">
    <property type="entry name" value="RNase_HI_RT_Ty3"/>
    <property type="match status" value="1"/>
</dbReference>
<dbReference type="InterPro" id="IPR001969">
    <property type="entry name" value="Aspartic_peptidase_AS"/>
</dbReference>
<evidence type="ECO:0000256" key="3">
    <source>
        <dbReference type="ARBA" id="ARBA00004496"/>
    </source>
</evidence>
<dbReference type="InterPro" id="IPR036397">
    <property type="entry name" value="RNaseH_sf"/>
</dbReference>
<feature type="domain" description="Reverse transcriptase" evidence="18">
    <location>
        <begin position="1611"/>
        <end position="1807"/>
    </location>
</feature>
<dbReference type="VEuPathDB" id="FungiDB:YALI0_A09317g"/>
<feature type="domain" description="Integrase catalytic" evidence="19">
    <location>
        <begin position="2248"/>
        <end position="2418"/>
    </location>
</feature>
<dbReference type="InterPro" id="IPR050951">
    <property type="entry name" value="Retrovirus_Pol_polyprotein"/>
</dbReference>
<feature type="compositionally biased region" description="Polar residues" evidence="17">
    <location>
        <begin position="813"/>
        <end position="827"/>
    </location>
</feature>
<dbReference type="InterPro" id="IPR012337">
    <property type="entry name" value="RNaseH-like_sf"/>
</dbReference>
<dbReference type="Gene3D" id="3.30.70.270">
    <property type="match status" value="2"/>
</dbReference>
<evidence type="ECO:0000256" key="10">
    <source>
        <dbReference type="ARBA" id="ARBA00022759"/>
    </source>
</evidence>
<dbReference type="InterPro" id="IPR021109">
    <property type="entry name" value="Peptidase_aspartic_dom_sf"/>
</dbReference>
<dbReference type="InterPro" id="IPR041373">
    <property type="entry name" value="RT_RNaseH"/>
</dbReference>
<evidence type="ECO:0000256" key="14">
    <source>
        <dbReference type="ARBA" id="ARBA00023242"/>
    </source>
</evidence>
<keyword evidence="10" id="KW-0255">Endonuclease</keyword>
<evidence type="ECO:0000256" key="7">
    <source>
        <dbReference type="ARBA" id="ARBA00022695"/>
    </source>
</evidence>
<dbReference type="GO" id="GO:0005737">
    <property type="term" value="C:cytoplasm"/>
    <property type="evidence" value="ECO:0007669"/>
    <property type="project" value="UniProtKB-SubCell"/>
</dbReference>
<organism evidence="20">
    <name type="scientific">Yarrowia lipolytica</name>
    <name type="common">Candida lipolytica</name>
    <dbReference type="NCBI Taxonomy" id="4952"/>
    <lineage>
        <taxon>Eukaryota</taxon>
        <taxon>Fungi</taxon>
        <taxon>Dikarya</taxon>
        <taxon>Ascomycota</taxon>
        <taxon>Saccharomycotina</taxon>
        <taxon>Dipodascomycetes</taxon>
        <taxon>Dipodascales</taxon>
        <taxon>Dipodascales incertae sedis</taxon>
        <taxon>Yarrowia</taxon>
    </lineage>
</organism>
<feature type="region of interest" description="Disordered" evidence="17">
    <location>
        <begin position="751"/>
        <end position="847"/>
    </location>
</feature>
<dbReference type="PhylomeDB" id="F2Z609"/>
<dbReference type="EMBL" id="AJ575660">
    <property type="protein sequence ID" value="CAE02703.1"/>
    <property type="molecule type" value="Genomic_DNA"/>
</dbReference>
<keyword evidence="11" id="KW-0378">Hydrolase</keyword>
<evidence type="ECO:0000256" key="8">
    <source>
        <dbReference type="ARBA" id="ARBA00022722"/>
    </source>
</evidence>
<evidence type="ECO:0000256" key="11">
    <source>
        <dbReference type="ARBA" id="ARBA00022801"/>
    </source>
</evidence>
<evidence type="ECO:0000256" key="5">
    <source>
        <dbReference type="ARBA" id="ARBA00022490"/>
    </source>
</evidence>
<evidence type="ECO:0000313" key="20">
    <source>
        <dbReference type="EMBL" id="CAE02703.1"/>
    </source>
</evidence>
<dbReference type="PANTHER" id="PTHR37984:SF5">
    <property type="entry name" value="PROTEIN NYNRIN-LIKE"/>
    <property type="match status" value="1"/>
</dbReference>
<dbReference type="InterPro" id="IPR001584">
    <property type="entry name" value="Integrase_cat-core"/>
</dbReference>
<evidence type="ECO:0000256" key="15">
    <source>
        <dbReference type="ARBA" id="ARBA00025590"/>
    </source>
</evidence>
<dbReference type="PROSITE" id="PS50878">
    <property type="entry name" value="RT_POL"/>
    <property type="match status" value="1"/>
</dbReference>
<evidence type="ECO:0000256" key="4">
    <source>
        <dbReference type="ARBA" id="ARBA00012493"/>
    </source>
</evidence>
<evidence type="ECO:0000256" key="12">
    <source>
        <dbReference type="ARBA" id="ARBA00022884"/>
    </source>
</evidence>
<dbReference type="SUPFAM" id="SSF53098">
    <property type="entry name" value="Ribonuclease H-like"/>
    <property type="match status" value="1"/>
</dbReference>
<dbReference type="CDD" id="cd01647">
    <property type="entry name" value="RT_LTR"/>
    <property type="match status" value="1"/>
</dbReference>
<evidence type="ECO:0000256" key="16">
    <source>
        <dbReference type="ARBA" id="ARBA00025615"/>
    </source>
</evidence>
<dbReference type="InterPro" id="IPR043128">
    <property type="entry name" value="Rev_trsase/Diguanyl_cyclase"/>
</dbReference>
<feature type="compositionally biased region" description="Low complexity" evidence="17">
    <location>
        <begin position="792"/>
        <end position="805"/>
    </location>
</feature>
<dbReference type="Gene3D" id="3.10.10.10">
    <property type="entry name" value="HIV Type 1 Reverse Transcriptase, subunit A, domain 1"/>
    <property type="match status" value="1"/>
</dbReference>
<keyword evidence="12" id="KW-0694">RNA-binding</keyword>
<dbReference type="GO" id="GO:0005634">
    <property type="term" value="C:nucleus"/>
    <property type="evidence" value="ECO:0007669"/>
    <property type="project" value="UniProtKB-SubCell"/>
</dbReference>
<comment type="catalytic activity">
    <reaction evidence="1">
        <text>Endonucleolytic cleavage to 5'-phosphomonoester.</text>
        <dbReference type="EC" id="3.1.26.4"/>
    </reaction>
</comment>
<dbReference type="PROSITE" id="PS50994">
    <property type="entry name" value="INTEGRASE"/>
    <property type="match status" value="1"/>
</dbReference>
<dbReference type="PROSITE" id="PS00141">
    <property type="entry name" value="ASP_PROTEASE"/>
    <property type="match status" value="1"/>
</dbReference>
<dbReference type="GO" id="GO:0004523">
    <property type="term" value="F:RNA-DNA hybrid ribonuclease activity"/>
    <property type="evidence" value="ECO:0007669"/>
    <property type="project" value="UniProtKB-EC"/>
</dbReference>
<dbReference type="GO" id="GO:0004190">
    <property type="term" value="F:aspartic-type endopeptidase activity"/>
    <property type="evidence" value="ECO:0007669"/>
    <property type="project" value="UniProtKB-KW"/>
</dbReference>
<dbReference type="FunFam" id="3.30.70.270:FF:000020">
    <property type="entry name" value="Transposon Tf2-6 polyprotein-like Protein"/>
    <property type="match status" value="1"/>
</dbReference>
<dbReference type="GO" id="GO:0015074">
    <property type="term" value="P:DNA integration"/>
    <property type="evidence" value="ECO:0007669"/>
    <property type="project" value="InterPro"/>
</dbReference>
<feature type="region of interest" description="Disordered" evidence="17">
    <location>
        <begin position="1500"/>
        <end position="1525"/>
    </location>
</feature>
<dbReference type="PANTHER" id="PTHR37984">
    <property type="entry name" value="PROTEIN CBG26694"/>
    <property type="match status" value="1"/>
</dbReference>
<feature type="region of interest" description="Disordered" evidence="17">
    <location>
        <begin position="1276"/>
        <end position="1357"/>
    </location>
</feature>
<evidence type="ECO:0000256" key="1">
    <source>
        <dbReference type="ARBA" id="ARBA00000077"/>
    </source>
</evidence>
<dbReference type="CDD" id="cd00303">
    <property type="entry name" value="retropepsin_like"/>
    <property type="match status" value="1"/>
</dbReference>
<dbReference type="Gene3D" id="2.40.70.10">
    <property type="entry name" value="Acid Proteases"/>
    <property type="match status" value="1"/>
</dbReference>
<evidence type="ECO:0000256" key="13">
    <source>
        <dbReference type="ARBA" id="ARBA00022918"/>
    </source>
</evidence>
<dbReference type="Pfam" id="PF00078">
    <property type="entry name" value="RVT_1"/>
    <property type="match status" value="1"/>
</dbReference>
<dbReference type="GO" id="GO:0006508">
    <property type="term" value="P:proteolysis"/>
    <property type="evidence" value="ECO:0007669"/>
    <property type="project" value="InterPro"/>
</dbReference>
<evidence type="ECO:0000256" key="2">
    <source>
        <dbReference type="ARBA" id="ARBA00004123"/>
    </source>
</evidence>
<keyword evidence="13" id="KW-0695">RNA-directed DNA polymerase</keyword>
<evidence type="ECO:0000259" key="19">
    <source>
        <dbReference type="PROSITE" id="PS50994"/>
    </source>
</evidence>
<dbReference type="InterPro" id="IPR043502">
    <property type="entry name" value="DNA/RNA_pol_sf"/>
</dbReference>
<protein>
    <recommendedName>
        <fullName evidence="4">RNA-directed DNA polymerase</fullName>
        <ecNumber evidence="4">2.7.7.49</ecNumber>
    </recommendedName>
</protein>
<dbReference type="Pfam" id="PF17917">
    <property type="entry name" value="RT_RNaseH"/>
    <property type="match status" value="1"/>
</dbReference>
<proteinExistence type="predicted"/>
<evidence type="ECO:0000256" key="17">
    <source>
        <dbReference type="SAM" id="MobiDB-lite"/>
    </source>
</evidence>
<feature type="region of interest" description="Disordered" evidence="17">
    <location>
        <begin position="80"/>
        <end position="116"/>
    </location>
</feature>
<keyword evidence="9" id="KW-0645">Protease</keyword>
<dbReference type="GO" id="GO:0003964">
    <property type="term" value="F:RNA-directed DNA polymerase activity"/>
    <property type="evidence" value="ECO:0007669"/>
    <property type="project" value="UniProtKB-KW"/>
</dbReference>
<comment type="subcellular location">
    <subcellularLocation>
        <location evidence="3">Cytoplasm</location>
    </subcellularLocation>
    <subcellularLocation>
        <location evidence="2">Nucleus</location>
    </subcellularLocation>
</comment>
<keyword evidence="8" id="KW-0540">Nuclease</keyword>
<dbReference type="VEuPathDB" id="FungiDB:YALI1_C18948t"/>
<sequence length="2621" mass="288630">MSKVTKDEFQALTAKMDALTLSHQEITTTLATAVNTKEFRSALDELKQSNESFKTHQAGEFEKLHQLVSAQHETIANLSKRVDSPPSTSSLEGISRIGKADSEFEPDTPQKGNSVLHGMDFAASDTGSVDYRKESDALKSIIRNEVYPSLSSEEFRKQLYAYKSFDSRVATFILLQDDIRWSTRARAFHLWCGVNDKQPLFDQQYLQLRSTFEAETADESTKPGAHARLNTACERLLRDLFRKRGFDHEPAVSFAEQEEELRFRFKDYHTAFSIETLRAYLSALSTALTSSPLPVLSRCLQLQKLAPTHLGTALGREIPRDNTRWLSLGMDSDPERDHQVATELIQPLAKMITQHVQRLDDLNDEALLRWRQHTVSFEDVWMWVEPSAPPEPSTPEPDKVVVHVAGRGRSTRKPADGPVSTETVQKPTIRASDASTSWAADKAPCVFCGSTAHALVNCDDSEGSPLVKAKYLGSFKSFTRLGYQGFEKYLSPVDADFPLKQSALYTSWKQKEWSNPLMEPRLRTFNAQWRPALAGRVNAVEFVHVEDPGGPLDNSYDSDSSASGYDFQDLLQPGTFSVCLGGVPRDLLSDTFSSYDEPRTIIDSTDSQLELTKEAIHQHILQMAKQPTPLPVTYAIDAPVSGSYSGNMKRLVAHPAFMQLVARLTAPPGTFKASTLEAGFVGAVMAPSSPVAGRVYFVDAVQRLLNKYNVVLPTKLYECFATVRNDLMEPAYATEGDPRRQSLKTNINALKTVVDSKHPDRPVAPLPRRSPRRDVREDMPPPALPQATKRGAASSTVSSAAPPTAKRTKAVANPSSVGPTDSASSTGAVVDVPSSRVAVHPPRLGDNHYVSPGTRVTNHIHDASAVAENAPLKDYKDALDRLPSDLEDSKALFTRDHPRYDNALLKAGRLPLFKLEAIHALPESEKADLFERILKASDVDGLVLFELLQVCPDLTKYIWKNFRHQRHRLAGPDIQAIALELGDDLMECAMDLALNVISSTPYELNSGTFGRLQEVFTTIDRQLYDDKVGRPLSPHFTDNIALFDQQTSALFDSGSSNNVIDTDFFALVLAKAGVTPDRVIVFSDGQSHATVANGAKVKVDFWALLPVTFLGVVTLETFCVMKCSMKCILGTGYISKLRISFDHDRYRVASVENPGNPGVRCYPSDRPSAGLVAHLGLLDRLVRPGRRPVPAFPAAKLSRQNVMAHVRPTPSLCGDVDEATNLLDASSLGGPQPGSYSHRSETAAGCFAISFADDCESAGPPSSAATAILKALASSSGPDPLGIPPRDDPDESYSSSPGHHGDVSGEPNSSSPGHTSAPVDGTLGPLLPTDASSVDDSNELCSSSSGSEAPSEAPSGVSAALSDVGTVFQESYTSYRFHDNLADNALHARPPDAHALSGFISSADLDSVFQYPPPASPCSCCQQPVRECRVLGNTVFIMADIGDSATIVQVQPDTDLSMRQQLYLAEVLSDAQEITPEDSLHSLSVSVNAMYKPLHKRSLPLNKLRPDGSFPVGDGSKPSPRHRNFSGDESCQFDAKLAPVLFPAELALCRHRMSDMEGVWAFNEDQEGVLSHHIEEPTKIYVEEGGVINSKHFPLRGAMVGAAKDIIMKGLANGQMEPSSSPHRNAWFLVSKKSSGYRFILDCQGLNKITLRDAFHPPNADLLAESFCGRAVTSLLDIKNGYGQKEIAPESRDLTAFNTDFGSYRLTRLPQGWCNSPAVFHRAMLRVLGPLFPDQAVVFLDDIGVLGPKTDYGGAMHDDFPGCRRYIVEHMDNLMAVLQNLYEAGLTVSFDKAELFVSEAEFLGFLTTSEGRFPSPGSSEKIESFEFPTTVRGVRSFLGAVVYFRMWIPHFSSIAAPLYDCISAAQKAGKLKITKTEATESAFMALKKAMVSPAVLHRYDPTLPIVITTDASSLGWGAVMSHIVSVGPPAARRPVRFESGLWNPTERTYASTKTECLAVKRALEKCRHYVTGVHFVIETDNQALVFLLQQSRVELPNAMFTRWFAYIKQFDYEVRFVKGRDNPVADWLSREKFSDFRPVDFRPPVADTARQADELAPLVPPTWSPVASITVLSIGPEPVFIHKGISLDLIFTTIASGDLDRDGVDIPPRLRQICSEFFIFDDILLLISSPGLHRRVLFTEKEVSEVLRATHEQYGHRGAAAILHALRRLYYWPGMADHVKSHRASCGTCAKATNHGLLKASLHFVVPRLIWETVQLDILYLPAVHGPTKEYPDLADPAKALAAQTTLTDFLPTAPQFTDVSSAPRGRLNVTIAPYQYVLVARDEFSGWPEAVPLRSINSLSTAAFFYDFIIARFGVPRRVYTDGGSEFKGDFKHLCEDFHIKQVFTTPAHGQSTGIVERGHQNLLHCLRKYGRQWILYLHTALWADRCTRRSSTGKSPFELMYGVSGVLPVESRFLTWNYLSGKTDLAHNDPAHAAFLRTLQLAASTFEVGSARDHLTLQRQRQKAFYDKHHNTADTDPLAVNDFVFVHDLRPHNKLTPRWTGPSIVTACHPETSTYTVNDVDGENPRRIHRNRLKVFHPASIVEFQDRMKEHQSRESALPAIPGRFSACSPHVLPPASVATRSVRSAATTASTRVTSRSKLARVDSGLAQGSFLAQGLYS</sequence>
<keyword evidence="5" id="KW-0963">Cytoplasm</keyword>
<dbReference type="SUPFAM" id="SSF56672">
    <property type="entry name" value="DNA/RNA polymerases"/>
    <property type="match status" value="1"/>
</dbReference>
<comment type="function">
    <text evidence="15">Reverse transcriptase/ribonuclease H (RT) is a multifunctional enzyme that catalyzes the conversion of the retro-elements RNA genome into dsDNA within the VLP. The enzyme displays a DNA polymerase activity that can copy either DNA or RNA templates, and a ribonuclease H (RNase H) activity that cleaves the RNA strand of RNA-DNA heteroduplexes during plus-strand synthesis and hydrolyzes RNA primers. The conversion leads to a linear dsDNA copy of the retrotransposon that includes long terminal repeats (LTRs) at both ends.</text>
</comment>
<feature type="compositionally biased region" description="Low complexity" evidence="17">
    <location>
        <begin position="1342"/>
        <end position="1356"/>
    </location>
</feature>
<keyword evidence="6" id="KW-0808">Transferase</keyword>
<accession>F2Z609</accession>
<dbReference type="Gene3D" id="3.30.420.10">
    <property type="entry name" value="Ribonuclease H-like superfamily/Ribonuclease H"/>
    <property type="match status" value="1"/>
</dbReference>
<dbReference type="InterPro" id="IPR041588">
    <property type="entry name" value="Integrase_H2C2"/>
</dbReference>
<dbReference type="Pfam" id="PF17921">
    <property type="entry name" value="Integrase_H2C2"/>
    <property type="match status" value="1"/>
</dbReference>
<dbReference type="EC" id="2.7.7.49" evidence="4"/>
<evidence type="ECO:0000259" key="18">
    <source>
        <dbReference type="PROSITE" id="PS50878"/>
    </source>
</evidence>
<keyword evidence="14" id="KW-0539">Nucleus</keyword>
<evidence type="ECO:0000256" key="9">
    <source>
        <dbReference type="ARBA" id="ARBA00022750"/>
    </source>
</evidence>
<keyword evidence="9" id="KW-0064">Aspartyl protease</keyword>